<dbReference type="EMBL" id="JACHHG010000016">
    <property type="protein sequence ID" value="MBB6099902.1"/>
    <property type="molecule type" value="Genomic_DNA"/>
</dbReference>
<dbReference type="Proteomes" id="UP000569951">
    <property type="component" value="Unassembled WGS sequence"/>
</dbReference>
<reference evidence="1 2" key="1">
    <citation type="submission" date="2020-08" db="EMBL/GenBank/DDBJ databases">
        <title>Genomic Encyclopedia of Type Strains, Phase IV (KMG-IV): sequencing the most valuable type-strain genomes for metagenomic binning, comparative biology and taxonomic classification.</title>
        <authorList>
            <person name="Goeker M."/>
        </authorList>
    </citation>
    <scope>NUCLEOTIDE SEQUENCE [LARGE SCALE GENOMIC DNA]</scope>
    <source>
        <strain evidence="1 2">DSM 21458</strain>
    </source>
</reference>
<protein>
    <submittedName>
        <fullName evidence="1">Uncharacterized protein</fullName>
    </submittedName>
</protein>
<proteinExistence type="predicted"/>
<gene>
    <name evidence="1" type="ORF">HNR42_003362</name>
</gene>
<keyword evidence="2" id="KW-1185">Reference proteome</keyword>
<evidence type="ECO:0000313" key="2">
    <source>
        <dbReference type="Proteomes" id="UP000569951"/>
    </source>
</evidence>
<comment type="caution">
    <text evidence="1">The sequence shown here is derived from an EMBL/GenBank/DDBJ whole genome shotgun (WGS) entry which is preliminary data.</text>
</comment>
<name>A0A841I7T0_9DEIO</name>
<dbReference type="AlphaFoldDB" id="A0A841I7T0"/>
<accession>A0A841I7T0</accession>
<evidence type="ECO:0000313" key="1">
    <source>
        <dbReference type="EMBL" id="MBB6099902.1"/>
    </source>
</evidence>
<organism evidence="1 2">
    <name type="scientific">Deinobacterium chartae</name>
    <dbReference type="NCBI Taxonomy" id="521158"/>
    <lineage>
        <taxon>Bacteria</taxon>
        <taxon>Thermotogati</taxon>
        <taxon>Deinococcota</taxon>
        <taxon>Deinococci</taxon>
        <taxon>Deinococcales</taxon>
        <taxon>Deinococcaceae</taxon>
        <taxon>Deinobacterium</taxon>
    </lineage>
</organism>
<sequence>MAYVVVYEGRPTNRDLERQNWQQDLSRYRLQPQFLEAGEVLTIALPEHDAWVYLALLEMRYWEERQDIERQRIGERIVQLAEQLC</sequence>
<dbReference type="RefSeq" id="WP_183988639.1">
    <property type="nucleotide sequence ID" value="NZ_JACHHG010000016.1"/>
</dbReference>